<dbReference type="AlphaFoldDB" id="A0A1D8UWK7"/>
<gene>
    <name evidence="3" type="ORF">A0U89_02565</name>
</gene>
<dbReference type="PANTHER" id="PTHR45947">
    <property type="entry name" value="SULFOQUINOVOSYL TRANSFERASE SQD2"/>
    <property type="match status" value="1"/>
</dbReference>
<dbReference type="KEGG" id="kba:A0U89_02565"/>
<dbReference type="RefSeq" id="WP_070403572.1">
    <property type="nucleotide sequence ID" value="NZ_BJVW01000002.1"/>
</dbReference>
<keyword evidence="4" id="KW-1185">Reference proteome</keyword>
<evidence type="ECO:0000313" key="3">
    <source>
        <dbReference type="EMBL" id="AOX18065.1"/>
    </source>
</evidence>
<accession>A0A1D8UWK7</accession>
<dbReference type="Pfam" id="PF13439">
    <property type="entry name" value="Glyco_transf_4"/>
    <property type="match status" value="1"/>
</dbReference>
<organism evidence="3 4">
    <name type="scientific">Kozakia baliensis</name>
    <dbReference type="NCBI Taxonomy" id="153496"/>
    <lineage>
        <taxon>Bacteria</taxon>
        <taxon>Pseudomonadati</taxon>
        <taxon>Pseudomonadota</taxon>
        <taxon>Alphaproteobacteria</taxon>
        <taxon>Acetobacterales</taxon>
        <taxon>Acetobacteraceae</taxon>
        <taxon>Kozakia</taxon>
    </lineage>
</organism>
<dbReference type="InterPro" id="IPR050194">
    <property type="entry name" value="Glycosyltransferase_grp1"/>
</dbReference>
<dbReference type="InterPro" id="IPR028098">
    <property type="entry name" value="Glyco_trans_4-like_N"/>
</dbReference>
<dbReference type="STRING" id="153496.A0U89_02565"/>
<protein>
    <submittedName>
        <fullName evidence="3">Glycosyl transferase</fullName>
    </submittedName>
</protein>
<evidence type="ECO:0000259" key="2">
    <source>
        <dbReference type="Pfam" id="PF13439"/>
    </source>
</evidence>
<dbReference type="SUPFAM" id="SSF53756">
    <property type="entry name" value="UDP-Glycosyltransferase/glycogen phosphorylase"/>
    <property type="match status" value="1"/>
</dbReference>
<dbReference type="CDD" id="cd03808">
    <property type="entry name" value="GT4_CapM-like"/>
    <property type="match status" value="1"/>
</dbReference>
<dbReference type="EMBL" id="CP014674">
    <property type="protein sequence ID" value="AOX18065.1"/>
    <property type="molecule type" value="Genomic_DNA"/>
</dbReference>
<feature type="domain" description="Glycosyl transferase family 1" evidence="1">
    <location>
        <begin position="181"/>
        <end position="346"/>
    </location>
</feature>
<feature type="domain" description="Glycosyltransferase subfamily 4-like N-terminal" evidence="2">
    <location>
        <begin position="20"/>
        <end position="173"/>
    </location>
</feature>
<dbReference type="eggNOG" id="COG0438">
    <property type="taxonomic scope" value="Bacteria"/>
</dbReference>
<name>A0A1D8UWK7_9PROT</name>
<sequence length="376" mass="41900">MKILEITNVDFSLRQFLWPLMRGLRAAGCDVIGACAEGPQLEVVRADGFTVRAVPFARNLSPAAQMRAFWAVYRLIRREKPDIVHAHMPISGILARVAAWLCRVPLVAYTCHGFLFNQPGSRKRRGLALILEWIGGQVTDLYLTVSQEEARDARRLHINRRAQAIGNGRDLERFKPDAQARQSIRRELGVSQGRTVLIAVSRLVRHKGYPELLRAMELVPEAELWIVGERLPSDHGEDMARFLAEAGQRLGERLRLLGYREDIPALLAAADIFVLPSHFEGLPMSIIEAMLCGLPVVATNIKGPREQVLDRQTGILVPPGLAAPLAQALQRLAHDPALRAEMGQAGLARARMLYNEKEIVARTVNLLLQSARNAKR</sequence>
<keyword evidence="3" id="KW-0808">Transferase</keyword>
<dbReference type="Proteomes" id="UP000179145">
    <property type="component" value="Chromosome"/>
</dbReference>
<evidence type="ECO:0000313" key="4">
    <source>
        <dbReference type="Proteomes" id="UP000179145"/>
    </source>
</evidence>
<dbReference type="InterPro" id="IPR001296">
    <property type="entry name" value="Glyco_trans_1"/>
</dbReference>
<evidence type="ECO:0000259" key="1">
    <source>
        <dbReference type="Pfam" id="PF00534"/>
    </source>
</evidence>
<dbReference type="Pfam" id="PF00534">
    <property type="entry name" value="Glycos_transf_1"/>
    <property type="match status" value="1"/>
</dbReference>
<reference evidence="3 4" key="1">
    <citation type="journal article" date="2016" name="Microb. Cell Fact.">
        <title>Dissection of exopolysaccharide biosynthesis in Kozakia baliensis.</title>
        <authorList>
            <person name="Brandt J.U."/>
            <person name="Jakob F."/>
            <person name="Behr J."/>
            <person name="Geissler A.J."/>
            <person name="Vogel R.F."/>
        </authorList>
    </citation>
    <scope>NUCLEOTIDE SEQUENCE [LARGE SCALE GENOMIC DNA]</scope>
    <source>
        <strain evidence="3 4">DSM 14400</strain>
    </source>
</reference>
<dbReference type="PANTHER" id="PTHR45947:SF3">
    <property type="entry name" value="SULFOQUINOVOSYL TRANSFERASE SQD2"/>
    <property type="match status" value="1"/>
</dbReference>
<dbReference type="OrthoDB" id="9790710at2"/>
<dbReference type="GO" id="GO:0016757">
    <property type="term" value="F:glycosyltransferase activity"/>
    <property type="evidence" value="ECO:0007669"/>
    <property type="project" value="InterPro"/>
</dbReference>
<proteinExistence type="predicted"/>
<dbReference type="Gene3D" id="3.40.50.2000">
    <property type="entry name" value="Glycogen Phosphorylase B"/>
    <property type="match status" value="2"/>
</dbReference>